<reference evidence="2" key="1">
    <citation type="journal article" date="2020" name="Stud. Mycol.">
        <title>101 Dothideomycetes genomes: a test case for predicting lifestyles and emergence of pathogens.</title>
        <authorList>
            <person name="Haridas S."/>
            <person name="Albert R."/>
            <person name="Binder M."/>
            <person name="Bloem J."/>
            <person name="Labutti K."/>
            <person name="Salamov A."/>
            <person name="Andreopoulos B."/>
            <person name="Baker S."/>
            <person name="Barry K."/>
            <person name="Bills G."/>
            <person name="Bluhm B."/>
            <person name="Cannon C."/>
            <person name="Castanera R."/>
            <person name="Culley D."/>
            <person name="Daum C."/>
            <person name="Ezra D."/>
            <person name="Gonzalez J."/>
            <person name="Henrissat B."/>
            <person name="Kuo A."/>
            <person name="Liang C."/>
            <person name="Lipzen A."/>
            <person name="Lutzoni F."/>
            <person name="Magnuson J."/>
            <person name="Mondo S."/>
            <person name="Nolan M."/>
            <person name="Ohm R."/>
            <person name="Pangilinan J."/>
            <person name="Park H.-J."/>
            <person name="Ramirez L."/>
            <person name="Alfaro M."/>
            <person name="Sun H."/>
            <person name="Tritt A."/>
            <person name="Yoshinaga Y."/>
            <person name="Zwiers L.-H."/>
            <person name="Turgeon B."/>
            <person name="Goodwin S."/>
            <person name="Spatafora J."/>
            <person name="Crous P."/>
            <person name="Grigoriev I."/>
        </authorList>
    </citation>
    <scope>NUCLEOTIDE SEQUENCE</scope>
    <source>
        <strain evidence="2">CBS 125425</strain>
    </source>
</reference>
<name>A0A9P4QK48_9PLEO</name>
<keyword evidence="1" id="KW-0732">Signal</keyword>
<comment type="caution">
    <text evidence="2">The sequence shown here is derived from an EMBL/GenBank/DDBJ whole genome shotgun (WGS) entry which is preliminary data.</text>
</comment>
<sequence length="105" mass="10545">MRFSIPLVSLFAATLSASPTSLDTRAQSVNTNDMTNFISFAAQADCDLFQCANVVASAACIIAGIGTGQVEAVLACVASGATGICPCAGCVDALNDFLTSNGVCT</sequence>
<organism evidence="2 3">
    <name type="scientific">Polyplosphaeria fusca</name>
    <dbReference type="NCBI Taxonomy" id="682080"/>
    <lineage>
        <taxon>Eukaryota</taxon>
        <taxon>Fungi</taxon>
        <taxon>Dikarya</taxon>
        <taxon>Ascomycota</taxon>
        <taxon>Pezizomycotina</taxon>
        <taxon>Dothideomycetes</taxon>
        <taxon>Pleosporomycetidae</taxon>
        <taxon>Pleosporales</taxon>
        <taxon>Tetraplosphaeriaceae</taxon>
        <taxon>Polyplosphaeria</taxon>
    </lineage>
</organism>
<keyword evidence="3" id="KW-1185">Reference proteome</keyword>
<evidence type="ECO:0000256" key="1">
    <source>
        <dbReference type="SAM" id="SignalP"/>
    </source>
</evidence>
<dbReference type="EMBL" id="ML996266">
    <property type="protein sequence ID" value="KAF2728793.1"/>
    <property type="molecule type" value="Genomic_DNA"/>
</dbReference>
<gene>
    <name evidence="2" type="ORF">EJ04DRAFT_448600</name>
</gene>
<feature type="signal peptide" evidence="1">
    <location>
        <begin position="1"/>
        <end position="17"/>
    </location>
</feature>
<dbReference type="OrthoDB" id="4757933at2759"/>
<protein>
    <recommendedName>
        <fullName evidence="4">Fungal calcium binding protein domain-containing protein</fullName>
    </recommendedName>
</protein>
<dbReference type="AlphaFoldDB" id="A0A9P4QK48"/>
<dbReference type="Proteomes" id="UP000799444">
    <property type="component" value="Unassembled WGS sequence"/>
</dbReference>
<proteinExistence type="predicted"/>
<accession>A0A9P4QK48</accession>
<feature type="chain" id="PRO_5040299305" description="Fungal calcium binding protein domain-containing protein" evidence="1">
    <location>
        <begin position="18"/>
        <end position="105"/>
    </location>
</feature>
<evidence type="ECO:0000313" key="2">
    <source>
        <dbReference type="EMBL" id="KAF2728793.1"/>
    </source>
</evidence>
<evidence type="ECO:0008006" key="4">
    <source>
        <dbReference type="Google" id="ProtNLM"/>
    </source>
</evidence>
<evidence type="ECO:0000313" key="3">
    <source>
        <dbReference type="Proteomes" id="UP000799444"/>
    </source>
</evidence>